<keyword evidence="3" id="KW-1185">Reference proteome</keyword>
<reference evidence="2" key="1">
    <citation type="submission" date="2022-10" db="EMBL/GenBank/DDBJ databases">
        <title>WGS of marine actinomycetes from Thailand.</title>
        <authorList>
            <person name="Thawai C."/>
        </authorList>
    </citation>
    <scope>NUCLEOTIDE SEQUENCE</scope>
    <source>
        <strain evidence="2">SW21</strain>
    </source>
</reference>
<accession>A0A9X3D9T3</accession>
<sequence length="106" mass="10991">MSELAEEKTTGGAALAVGALQQRVGAACDPLYSVNGVGLIFFWLPIVALGTLVVTGIAYAALIRGKSRLAYAAPAITLIIAVLIVWAIDVKVSPTAIDIGRRAISR</sequence>
<keyword evidence="1" id="KW-0812">Transmembrane</keyword>
<dbReference type="AlphaFoldDB" id="A0A9X3D9T3"/>
<dbReference type="RefSeq" id="WP_266063253.1">
    <property type="nucleotide sequence ID" value="NZ_JAPKFM010000026.1"/>
</dbReference>
<keyword evidence="1" id="KW-1133">Transmembrane helix</keyword>
<name>A0A9X3D9T3_9ACTN</name>
<evidence type="ECO:0000313" key="3">
    <source>
        <dbReference type="Proteomes" id="UP001143347"/>
    </source>
</evidence>
<feature type="transmembrane region" description="Helical" evidence="1">
    <location>
        <begin position="69"/>
        <end position="88"/>
    </location>
</feature>
<comment type="caution">
    <text evidence="2">The sequence shown here is derived from an EMBL/GenBank/DDBJ whole genome shotgun (WGS) entry which is preliminary data.</text>
</comment>
<dbReference type="EMBL" id="JAPKFM010000026">
    <property type="protein sequence ID" value="MCX2966346.1"/>
    <property type="molecule type" value="Genomic_DNA"/>
</dbReference>
<keyword evidence="1" id="KW-0472">Membrane</keyword>
<organism evidence="2 3">
    <name type="scientific">Gordonia aquimaris</name>
    <dbReference type="NCBI Taxonomy" id="2984863"/>
    <lineage>
        <taxon>Bacteria</taxon>
        <taxon>Bacillati</taxon>
        <taxon>Actinomycetota</taxon>
        <taxon>Actinomycetes</taxon>
        <taxon>Mycobacteriales</taxon>
        <taxon>Gordoniaceae</taxon>
        <taxon>Gordonia</taxon>
    </lineage>
</organism>
<evidence type="ECO:0000313" key="2">
    <source>
        <dbReference type="EMBL" id="MCX2966346.1"/>
    </source>
</evidence>
<evidence type="ECO:0000256" key="1">
    <source>
        <dbReference type="SAM" id="Phobius"/>
    </source>
</evidence>
<dbReference type="Proteomes" id="UP001143347">
    <property type="component" value="Unassembled WGS sequence"/>
</dbReference>
<gene>
    <name evidence="2" type="ORF">OSB52_19875</name>
</gene>
<proteinExistence type="predicted"/>
<feature type="transmembrane region" description="Helical" evidence="1">
    <location>
        <begin position="40"/>
        <end position="62"/>
    </location>
</feature>
<protein>
    <submittedName>
        <fullName evidence="2">Uncharacterized protein</fullName>
    </submittedName>
</protein>